<evidence type="ECO:0008006" key="5">
    <source>
        <dbReference type="Google" id="ProtNLM"/>
    </source>
</evidence>
<evidence type="ECO:0000313" key="3">
    <source>
        <dbReference type="EMBL" id="BAQ45390.1"/>
    </source>
</evidence>
<reference evidence="4" key="2">
    <citation type="submission" date="2015-01" db="EMBL/GenBank/DDBJ databases">
        <title>Complete genome sequence of Methylobacterium aquaticum strain 22A.</title>
        <authorList>
            <person name="Tani A."/>
            <person name="Ogura Y."/>
            <person name="Hayashi T."/>
        </authorList>
    </citation>
    <scope>NUCLEOTIDE SEQUENCE [LARGE SCALE GENOMIC DNA]</scope>
    <source>
        <strain evidence="4">MA-22A</strain>
    </source>
</reference>
<name>A0A0C6FRN4_9HYPH</name>
<feature type="compositionally biased region" description="Basic and acidic residues" evidence="1">
    <location>
        <begin position="92"/>
        <end position="105"/>
    </location>
</feature>
<dbReference type="Proteomes" id="UP000061432">
    <property type="component" value="Chromosome"/>
</dbReference>
<feature type="region of interest" description="Disordered" evidence="1">
    <location>
        <begin position="128"/>
        <end position="147"/>
    </location>
</feature>
<dbReference type="EMBL" id="AP014704">
    <property type="protein sequence ID" value="BAQ45390.1"/>
    <property type="molecule type" value="Genomic_DNA"/>
</dbReference>
<feature type="region of interest" description="Disordered" evidence="1">
    <location>
        <begin position="161"/>
        <end position="222"/>
    </location>
</feature>
<feature type="signal peptide" evidence="2">
    <location>
        <begin position="1"/>
        <end position="28"/>
    </location>
</feature>
<feature type="chain" id="PRO_5002189489" description="DUF3035 domain-containing protein" evidence="2">
    <location>
        <begin position="29"/>
        <end position="222"/>
    </location>
</feature>
<accession>A0A0C6FRN4</accession>
<organism evidence="3 4">
    <name type="scientific">Methylobacterium aquaticum</name>
    <dbReference type="NCBI Taxonomy" id="270351"/>
    <lineage>
        <taxon>Bacteria</taxon>
        <taxon>Pseudomonadati</taxon>
        <taxon>Pseudomonadota</taxon>
        <taxon>Alphaproteobacteria</taxon>
        <taxon>Hyphomicrobiales</taxon>
        <taxon>Methylobacteriaceae</taxon>
        <taxon>Methylobacterium</taxon>
    </lineage>
</organism>
<reference evidence="3 4" key="1">
    <citation type="journal article" date="2015" name="Genome Announc.">
        <title>Complete Genome Sequence of Methylobacterium aquaticum Strain 22A, Isolated from Racomitrium japonicum Moss.</title>
        <authorList>
            <person name="Tani A."/>
            <person name="Ogura Y."/>
            <person name="Hayashi T."/>
            <person name="Kimbara K."/>
        </authorList>
    </citation>
    <scope>NUCLEOTIDE SEQUENCE [LARGE SCALE GENOMIC DNA]</scope>
    <source>
        <strain evidence="3 4">MA-22A</strain>
    </source>
</reference>
<keyword evidence="2" id="KW-0732">Signal</keyword>
<dbReference type="PATRIC" id="fig|270351.10.peg.2035"/>
<dbReference type="OrthoDB" id="8018783at2"/>
<proteinExistence type="predicted"/>
<dbReference type="KEGG" id="maqu:Maq22A_c10565"/>
<feature type="region of interest" description="Disordered" evidence="1">
    <location>
        <begin position="80"/>
        <end position="121"/>
    </location>
</feature>
<protein>
    <recommendedName>
        <fullName evidence="5">DUF3035 domain-containing protein</fullName>
    </recommendedName>
</protein>
<gene>
    <name evidence="3" type="ORF">Maq22A_c10565</name>
</gene>
<dbReference type="PROSITE" id="PS51318">
    <property type="entry name" value="TAT"/>
    <property type="match status" value="1"/>
</dbReference>
<dbReference type="RefSeq" id="WP_060846729.1">
    <property type="nucleotide sequence ID" value="NZ_AP014704.1"/>
</dbReference>
<dbReference type="AlphaFoldDB" id="A0A0C6FRN4"/>
<evidence type="ECO:0000256" key="2">
    <source>
        <dbReference type="SAM" id="SignalP"/>
    </source>
</evidence>
<evidence type="ECO:0000313" key="4">
    <source>
        <dbReference type="Proteomes" id="UP000061432"/>
    </source>
</evidence>
<dbReference type="STRING" id="270351.Maq22A_c10565"/>
<sequence>MLDKRTILAAATAAVLAAGLTASPGAHAQEGVAMKNALSSIGLIEPERPTITYRERAPLVLPPKMDKAALPPPVDRRALREANPQWPTDPETAARDRRAAEDRKPITRGYGGRMSDNNATLPIREMQAGRREGAGVQTEPTYKPGDNVKESFWLNPMQLFAGKKDDDANLPDVEPSRDTLTEPPTGYRKPPNGKLARTERGPNGMKSDREEADPGAYLRSRQ</sequence>
<dbReference type="InterPro" id="IPR006311">
    <property type="entry name" value="TAT_signal"/>
</dbReference>
<evidence type="ECO:0000256" key="1">
    <source>
        <dbReference type="SAM" id="MobiDB-lite"/>
    </source>
</evidence>